<evidence type="ECO:0000313" key="3">
    <source>
        <dbReference type="EMBL" id="NEC62364.1"/>
    </source>
</evidence>
<dbReference type="SUPFAM" id="SSF51735">
    <property type="entry name" value="NAD(P)-binding Rossmann-fold domains"/>
    <property type="match status" value="1"/>
</dbReference>
<dbReference type="PANTHER" id="PTHR24321">
    <property type="entry name" value="DEHYDROGENASES, SHORT CHAIN"/>
    <property type="match status" value="1"/>
</dbReference>
<dbReference type="InterPro" id="IPR020904">
    <property type="entry name" value="Sc_DH/Rdtase_CS"/>
</dbReference>
<dbReference type="Pfam" id="PF13561">
    <property type="entry name" value="adh_short_C2"/>
    <property type="match status" value="1"/>
</dbReference>
<protein>
    <submittedName>
        <fullName evidence="3">SDR family oxidoreductase</fullName>
    </submittedName>
</protein>
<dbReference type="EMBL" id="JAAGNC010000212">
    <property type="protein sequence ID" value="NEC62364.1"/>
    <property type="molecule type" value="Genomic_DNA"/>
</dbReference>
<proteinExistence type="inferred from homology"/>
<dbReference type="CDD" id="cd05233">
    <property type="entry name" value="SDR_c"/>
    <property type="match status" value="1"/>
</dbReference>
<sequence length="253" mass="26290">MARLAGKAALITGAGAGIGRAAALLFAEHGARVVAAELNEDTGRSVVREIEGAGGTAVFARVDASEEDEVRAAVRLAVAAFGRLDVLYNNVGGTSPGDGPVTEVPVEVFWQTMKRDLFGTFLMCRHALPELVAAGGGSVINTTSMAALMGKPPPARDCYAIAKGGIVSFTRSMAVQYAPHGIRVNAIAPGVTVTERLAKRLDQGAIPQPLLDRHLLGLLEPGDIAAIALYLASEESRRMTGQIVSVDSGMTIS</sequence>
<keyword evidence="2" id="KW-0560">Oxidoreductase</keyword>
<dbReference type="RefSeq" id="WP_067588602.1">
    <property type="nucleotide sequence ID" value="NZ_JAAGNC010000212.1"/>
</dbReference>
<dbReference type="PRINTS" id="PR00080">
    <property type="entry name" value="SDRFAMILY"/>
</dbReference>
<name>A0ABX0C4X9_9PSEU</name>
<accession>A0ABX0C4X9</accession>
<keyword evidence="4" id="KW-1185">Reference proteome</keyword>
<evidence type="ECO:0000256" key="2">
    <source>
        <dbReference type="ARBA" id="ARBA00023002"/>
    </source>
</evidence>
<comment type="similarity">
    <text evidence="1">Belongs to the short-chain dehydrogenases/reductases (SDR) family.</text>
</comment>
<dbReference type="Proteomes" id="UP000470404">
    <property type="component" value="Unassembled WGS sequence"/>
</dbReference>
<gene>
    <name evidence="3" type="ORF">G3I59_43860</name>
</gene>
<organism evidence="3 4">
    <name type="scientific">Amycolatopsis rubida</name>
    <dbReference type="NCBI Taxonomy" id="112413"/>
    <lineage>
        <taxon>Bacteria</taxon>
        <taxon>Bacillati</taxon>
        <taxon>Actinomycetota</taxon>
        <taxon>Actinomycetes</taxon>
        <taxon>Pseudonocardiales</taxon>
        <taxon>Pseudonocardiaceae</taxon>
        <taxon>Amycolatopsis</taxon>
    </lineage>
</organism>
<dbReference type="InterPro" id="IPR002347">
    <property type="entry name" value="SDR_fam"/>
</dbReference>
<evidence type="ECO:0000313" key="4">
    <source>
        <dbReference type="Proteomes" id="UP000470404"/>
    </source>
</evidence>
<comment type="caution">
    <text evidence="3">The sequence shown here is derived from an EMBL/GenBank/DDBJ whole genome shotgun (WGS) entry which is preliminary data.</text>
</comment>
<dbReference type="Gene3D" id="3.40.50.720">
    <property type="entry name" value="NAD(P)-binding Rossmann-like Domain"/>
    <property type="match status" value="1"/>
</dbReference>
<dbReference type="PANTHER" id="PTHR24321:SF14">
    <property type="entry name" value="SHORT-CHAIN TYPE DEHYDROGENASE_REDUCTASE BLR2146-RELATED"/>
    <property type="match status" value="1"/>
</dbReference>
<evidence type="ECO:0000256" key="1">
    <source>
        <dbReference type="ARBA" id="ARBA00006484"/>
    </source>
</evidence>
<reference evidence="3 4" key="1">
    <citation type="submission" date="2020-01" db="EMBL/GenBank/DDBJ databases">
        <title>Insect and environment-associated Actinomycetes.</title>
        <authorList>
            <person name="Currrie C."/>
            <person name="Chevrette M."/>
            <person name="Carlson C."/>
            <person name="Stubbendieck R."/>
            <person name="Wendt-Pienkowski E."/>
        </authorList>
    </citation>
    <scope>NUCLEOTIDE SEQUENCE [LARGE SCALE GENOMIC DNA]</scope>
    <source>
        <strain evidence="3 4">SID8386</strain>
    </source>
</reference>
<dbReference type="PROSITE" id="PS00061">
    <property type="entry name" value="ADH_SHORT"/>
    <property type="match status" value="1"/>
</dbReference>
<dbReference type="InterPro" id="IPR036291">
    <property type="entry name" value="NAD(P)-bd_dom_sf"/>
</dbReference>
<dbReference type="PRINTS" id="PR00081">
    <property type="entry name" value="GDHRDH"/>
</dbReference>